<dbReference type="AlphaFoldDB" id="A0AAD9M3A6"/>
<evidence type="ECO:0000313" key="1">
    <source>
        <dbReference type="EMBL" id="KAK2031499.1"/>
    </source>
</evidence>
<organism evidence="1 2">
    <name type="scientific">Colletotrichum zoysiae</name>
    <dbReference type="NCBI Taxonomy" id="1216348"/>
    <lineage>
        <taxon>Eukaryota</taxon>
        <taxon>Fungi</taxon>
        <taxon>Dikarya</taxon>
        <taxon>Ascomycota</taxon>
        <taxon>Pezizomycotina</taxon>
        <taxon>Sordariomycetes</taxon>
        <taxon>Hypocreomycetidae</taxon>
        <taxon>Glomerellales</taxon>
        <taxon>Glomerellaceae</taxon>
        <taxon>Colletotrichum</taxon>
        <taxon>Colletotrichum graminicola species complex</taxon>
    </lineage>
</organism>
<sequence>MLINTKLMKNNFTFDKMPQINPGSVEEHNPKSPPVISPVIIPWDREKLLAKNCTQSQELRDALREVVRARWTTPYDRTGGQIRDAFLAVLGIMYFPNVYLASKSDPATPHAQKVMKLKLQASADTIRTTHTALAATLWTAYNNAVLDMLNRTYFWAETDPDNGLIHGGLGSRRKGYITDRIQHPTATPPAVATPVRGIAMSIREFDNDPTLAPTLAASFTKDALKTIHDNVPGLGMYREHCVNCRSQLPLFDVTVGAANYNLNATGALYGLEYLNSKNTNYRFL</sequence>
<dbReference type="EMBL" id="MU842839">
    <property type="protein sequence ID" value="KAK2031499.1"/>
    <property type="molecule type" value="Genomic_DNA"/>
</dbReference>
<evidence type="ECO:0000313" key="2">
    <source>
        <dbReference type="Proteomes" id="UP001232148"/>
    </source>
</evidence>
<name>A0AAD9M3A6_9PEZI</name>
<dbReference type="Proteomes" id="UP001232148">
    <property type="component" value="Unassembled WGS sequence"/>
</dbReference>
<gene>
    <name evidence="1" type="ORF">LX32DRAFT_650640</name>
</gene>
<protein>
    <submittedName>
        <fullName evidence="1">Uncharacterized protein</fullName>
    </submittedName>
</protein>
<comment type="caution">
    <text evidence="1">The sequence shown here is derived from an EMBL/GenBank/DDBJ whole genome shotgun (WGS) entry which is preliminary data.</text>
</comment>
<proteinExistence type="predicted"/>
<keyword evidence="2" id="KW-1185">Reference proteome</keyword>
<accession>A0AAD9M3A6</accession>
<reference evidence="1" key="1">
    <citation type="submission" date="2021-06" db="EMBL/GenBank/DDBJ databases">
        <title>Comparative genomics, transcriptomics and evolutionary studies reveal genomic signatures of adaptation to plant cell wall in hemibiotrophic fungi.</title>
        <authorList>
            <consortium name="DOE Joint Genome Institute"/>
            <person name="Baroncelli R."/>
            <person name="Diaz J.F."/>
            <person name="Benocci T."/>
            <person name="Peng M."/>
            <person name="Battaglia E."/>
            <person name="Haridas S."/>
            <person name="Andreopoulos W."/>
            <person name="Labutti K."/>
            <person name="Pangilinan J."/>
            <person name="Floch G.L."/>
            <person name="Makela M.R."/>
            <person name="Henrissat B."/>
            <person name="Grigoriev I.V."/>
            <person name="Crouch J.A."/>
            <person name="De Vries R.P."/>
            <person name="Sukno S.A."/>
            <person name="Thon M.R."/>
        </authorList>
    </citation>
    <scope>NUCLEOTIDE SEQUENCE</scope>
    <source>
        <strain evidence="1">MAFF235873</strain>
    </source>
</reference>